<dbReference type="InterPro" id="IPR016181">
    <property type="entry name" value="Acyl_CoA_acyltransferase"/>
</dbReference>
<evidence type="ECO:0000313" key="5">
    <source>
        <dbReference type="Proteomes" id="UP000297549"/>
    </source>
</evidence>
<name>A0A4Z0PV76_9BACT</name>
<dbReference type="AlphaFoldDB" id="A0A4Z0PV76"/>
<organism evidence="4 5">
    <name type="scientific">Hymenobacter aquaticus</name>
    <dbReference type="NCBI Taxonomy" id="1867101"/>
    <lineage>
        <taxon>Bacteria</taxon>
        <taxon>Pseudomonadati</taxon>
        <taxon>Bacteroidota</taxon>
        <taxon>Cytophagia</taxon>
        <taxon>Cytophagales</taxon>
        <taxon>Hymenobacteraceae</taxon>
        <taxon>Hymenobacter</taxon>
    </lineage>
</organism>
<dbReference type="RefSeq" id="WP_135464173.1">
    <property type="nucleotide sequence ID" value="NZ_SRLC01000002.1"/>
</dbReference>
<dbReference type="OrthoDB" id="1431064at2"/>
<protein>
    <submittedName>
        <fullName evidence="4">GNAT family N-acetyltransferase</fullName>
    </submittedName>
</protein>
<dbReference type="PANTHER" id="PTHR43877">
    <property type="entry name" value="AMINOALKYLPHOSPHONATE N-ACETYLTRANSFERASE-RELATED-RELATED"/>
    <property type="match status" value="1"/>
</dbReference>
<keyword evidence="1 4" id="KW-0808">Transferase</keyword>
<evidence type="ECO:0000313" key="4">
    <source>
        <dbReference type="EMBL" id="TGE21627.1"/>
    </source>
</evidence>
<dbReference type="PROSITE" id="PS51186">
    <property type="entry name" value="GNAT"/>
    <property type="match status" value="1"/>
</dbReference>
<reference evidence="4 5" key="1">
    <citation type="submission" date="2019-04" db="EMBL/GenBank/DDBJ databases">
        <authorList>
            <person name="Feng G."/>
            <person name="Zhang J."/>
            <person name="Zhu H."/>
        </authorList>
    </citation>
    <scope>NUCLEOTIDE SEQUENCE [LARGE SCALE GENOMIC DNA]</scope>
    <source>
        <strain evidence="4 5">JCM 31653</strain>
    </source>
</reference>
<accession>A0A4Z0PV76</accession>
<evidence type="ECO:0000256" key="2">
    <source>
        <dbReference type="ARBA" id="ARBA00023315"/>
    </source>
</evidence>
<keyword evidence="5" id="KW-1185">Reference proteome</keyword>
<dbReference type="Pfam" id="PF00583">
    <property type="entry name" value="Acetyltransf_1"/>
    <property type="match status" value="1"/>
</dbReference>
<dbReference type="InterPro" id="IPR050832">
    <property type="entry name" value="Bact_Acetyltransf"/>
</dbReference>
<dbReference type="SUPFAM" id="SSF55729">
    <property type="entry name" value="Acyl-CoA N-acyltransferases (Nat)"/>
    <property type="match status" value="1"/>
</dbReference>
<proteinExistence type="predicted"/>
<evidence type="ECO:0000259" key="3">
    <source>
        <dbReference type="PROSITE" id="PS51186"/>
    </source>
</evidence>
<feature type="domain" description="N-acetyltransferase" evidence="3">
    <location>
        <begin position="22"/>
        <end position="160"/>
    </location>
</feature>
<dbReference type="Proteomes" id="UP000297549">
    <property type="component" value="Unassembled WGS sequence"/>
</dbReference>
<comment type="caution">
    <text evidence="4">The sequence shown here is derived from an EMBL/GenBank/DDBJ whole genome shotgun (WGS) entry which is preliminary data.</text>
</comment>
<dbReference type="EMBL" id="SRLC01000002">
    <property type="protein sequence ID" value="TGE21627.1"/>
    <property type="molecule type" value="Genomic_DNA"/>
</dbReference>
<sequence length="160" mass="17878">MNNQTTAAADIDIIDYAPQYQPDFRRLNEEWITRYFELEPADHITLGDPQTHILDPGGFILLARAQGSIVGTGALLYNPDGNWKLAKMAVTDQMQGRGIGYTLCKAILDRARTMGVKRVELVSNRTLLPALHVYGKLGFREIPLGTVMYKRGDIKMAVDL</sequence>
<dbReference type="GO" id="GO:0016747">
    <property type="term" value="F:acyltransferase activity, transferring groups other than amino-acyl groups"/>
    <property type="evidence" value="ECO:0007669"/>
    <property type="project" value="InterPro"/>
</dbReference>
<dbReference type="InterPro" id="IPR000182">
    <property type="entry name" value="GNAT_dom"/>
</dbReference>
<dbReference type="Gene3D" id="3.40.630.30">
    <property type="match status" value="1"/>
</dbReference>
<evidence type="ECO:0000256" key="1">
    <source>
        <dbReference type="ARBA" id="ARBA00022679"/>
    </source>
</evidence>
<gene>
    <name evidence="4" type="ORF">E5K00_15225</name>
</gene>
<dbReference type="CDD" id="cd04301">
    <property type="entry name" value="NAT_SF"/>
    <property type="match status" value="1"/>
</dbReference>
<keyword evidence="2" id="KW-0012">Acyltransferase</keyword>